<evidence type="ECO:0000256" key="3">
    <source>
        <dbReference type="ARBA" id="ARBA00013068"/>
    </source>
</evidence>
<comment type="similarity">
    <text evidence="2 7">Belongs to the class I fructose-bisphosphate aldolase family.</text>
</comment>
<dbReference type="HOGENOM" id="CLU_031243_0_0_1"/>
<evidence type="ECO:0000313" key="11">
    <source>
        <dbReference type="Proteomes" id="UP000015101"/>
    </source>
</evidence>
<evidence type="ECO:0000256" key="8">
    <source>
        <dbReference type="RuleBase" id="RU004257"/>
    </source>
</evidence>
<evidence type="ECO:0000256" key="5">
    <source>
        <dbReference type="ARBA" id="ARBA00023239"/>
    </source>
</evidence>
<dbReference type="OrthoDB" id="36455at2759"/>
<protein>
    <recommendedName>
        <fullName evidence="3 7">Fructose-bisphosphate aldolase</fullName>
        <ecNumber evidence="3 7">4.1.2.13</ecNumber>
    </recommendedName>
</protein>
<dbReference type="CDD" id="cd00948">
    <property type="entry name" value="FBP_aldolase_I_a"/>
    <property type="match status" value="1"/>
</dbReference>
<dbReference type="SUPFAM" id="SSF51569">
    <property type="entry name" value="Aldolase"/>
    <property type="match status" value="1"/>
</dbReference>
<keyword evidence="6" id="KW-0704">Schiff base</keyword>
<dbReference type="CTD" id="20210090"/>
<accession>T1FMP1</accession>
<keyword evidence="11" id="KW-1185">Reference proteome</keyword>
<evidence type="ECO:0000256" key="1">
    <source>
        <dbReference type="ARBA" id="ARBA00004714"/>
    </source>
</evidence>
<dbReference type="FunFam" id="3.20.20.70:FF:000021">
    <property type="entry name" value="Fructose-bisphosphate aldolase"/>
    <property type="match status" value="1"/>
</dbReference>
<dbReference type="KEGG" id="hro:HELRODRAFT_185327"/>
<sequence length="363" mass="39465">MPRFVDALSKEKKEELSRIAKAIVAPGKGILAADESTATIGKRFANIGLENNEDNRRKYRQLLFTSGKDLHQYISGVIMFHESFYQKSDCGKPLPVLLKEQGIIPGIKVDTGVVNLAGTDNEVTTQGLDGLAERCAQYKKDGADFAKWRCVLKITSHTPSLLAMIENANVLARYASICQQAGIVPIVEPEVLPDGDHDLETAQRVTEQVLAFVYKALADHHIYLEGTLLKPNMVTAGQSCPTKYTPQQVAHATVLALRRTVPAAVPGVTFLSGGQSEVDATVHLNAINCESLHRPWALTFSYGRALQASVINAWKGKDDHITAGQQELLKRAKANSLASLGKYQGEEGGSAASQSLFVKDHAY</sequence>
<organism evidence="10 11">
    <name type="scientific">Helobdella robusta</name>
    <name type="common">Californian leech</name>
    <dbReference type="NCBI Taxonomy" id="6412"/>
    <lineage>
        <taxon>Eukaryota</taxon>
        <taxon>Metazoa</taxon>
        <taxon>Spiralia</taxon>
        <taxon>Lophotrochozoa</taxon>
        <taxon>Annelida</taxon>
        <taxon>Clitellata</taxon>
        <taxon>Hirudinea</taxon>
        <taxon>Rhynchobdellida</taxon>
        <taxon>Glossiphoniidae</taxon>
        <taxon>Helobdella</taxon>
    </lineage>
</organism>
<evidence type="ECO:0000256" key="7">
    <source>
        <dbReference type="RuleBase" id="RU003994"/>
    </source>
</evidence>
<dbReference type="InParanoid" id="T1FMP1"/>
<dbReference type="FunCoup" id="T1FMP1">
    <property type="interactions" value="715"/>
</dbReference>
<dbReference type="InterPro" id="IPR000741">
    <property type="entry name" value="FBA_I"/>
</dbReference>
<comment type="pathway">
    <text evidence="1 8">Carbohydrate degradation; glycolysis; D-glyceraldehyde 3-phosphate and glycerone phosphate from D-glucose: step 4/4.</text>
</comment>
<reference evidence="9 11" key="2">
    <citation type="journal article" date="2013" name="Nature">
        <title>Insights into bilaterian evolution from three spiralian genomes.</title>
        <authorList>
            <person name="Simakov O."/>
            <person name="Marletaz F."/>
            <person name="Cho S.J."/>
            <person name="Edsinger-Gonzales E."/>
            <person name="Havlak P."/>
            <person name="Hellsten U."/>
            <person name="Kuo D.H."/>
            <person name="Larsson T."/>
            <person name="Lv J."/>
            <person name="Arendt D."/>
            <person name="Savage R."/>
            <person name="Osoegawa K."/>
            <person name="de Jong P."/>
            <person name="Grimwood J."/>
            <person name="Chapman J.A."/>
            <person name="Shapiro H."/>
            <person name="Aerts A."/>
            <person name="Otillar R.P."/>
            <person name="Terry A.Y."/>
            <person name="Boore J.L."/>
            <person name="Grigoriev I.V."/>
            <person name="Lindberg D.R."/>
            <person name="Seaver E.C."/>
            <person name="Weisblat D.A."/>
            <person name="Putnam N.H."/>
            <person name="Rokhsar D.S."/>
        </authorList>
    </citation>
    <scope>NUCLEOTIDE SEQUENCE</scope>
</reference>
<dbReference type="STRING" id="6412.T1FMP1"/>
<dbReference type="InterPro" id="IPR013785">
    <property type="entry name" value="Aldolase_TIM"/>
</dbReference>
<evidence type="ECO:0000313" key="10">
    <source>
        <dbReference type="EnsemblMetazoa" id="HelroP185327"/>
    </source>
</evidence>
<evidence type="ECO:0000256" key="4">
    <source>
        <dbReference type="ARBA" id="ARBA00023152"/>
    </source>
</evidence>
<dbReference type="InterPro" id="IPR029768">
    <property type="entry name" value="Aldolase_I_AS"/>
</dbReference>
<evidence type="ECO:0000313" key="9">
    <source>
        <dbReference type="EMBL" id="ESO10256.1"/>
    </source>
</evidence>
<comment type="catalytic activity">
    <reaction evidence="7">
        <text>beta-D-fructose 1,6-bisphosphate = D-glyceraldehyde 3-phosphate + dihydroxyacetone phosphate</text>
        <dbReference type="Rhea" id="RHEA:14729"/>
        <dbReference type="ChEBI" id="CHEBI:32966"/>
        <dbReference type="ChEBI" id="CHEBI:57642"/>
        <dbReference type="ChEBI" id="CHEBI:59776"/>
        <dbReference type="EC" id="4.1.2.13"/>
    </reaction>
</comment>
<reference evidence="10" key="3">
    <citation type="submission" date="2015-06" db="UniProtKB">
        <authorList>
            <consortium name="EnsemblMetazoa"/>
        </authorList>
    </citation>
    <scope>IDENTIFICATION</scope>
</reference>
<dbReference type="GO" id="GO:0005829">
    <property type="term" value="C:cytosol"/>
    <property type="evidence" value="ECO:0000318"/>
    <property type="project" value="GO_Central"/>
</dbReference>
<dbReference type="RefSeq" id="XP_009012070.1">
    <property type="nucleotide sequence ID" value="XM_009013822.1"/>
</dbReference>
<dbReference type="NCBIfam" id="NF033379">
    <property type="entry name" value="FrucBisAld_I"/>
    <property type="match status" value="1"/>
</dbReference>
<keyword evidence="4 7" id="KW-0324">Glycolysis</keyword>
<dbReference type="GO" id="GO:0004332">
    <property type="term" value="F:fructose-bisphosphate aldolase activity"/>
    <property type="evidence" value="ECO:0000318"/>
    <property type="project" value="GO_Central"/>
</dbReference>
<dbReference type="Gene3D" id="3.20.20.70">
    <property type="entry name" value="Aldolase class I"/>
    <property type="match status" value="1"/>
</dbReference>
<gene>
    <name evidence="10" type="primary">20210090</name>
    <name evidence="9" type="ORF">HELRODRAFT_185327</name>
</gene>
<name>T1FMP1_HELRO</name>
<dbReference type="GO" id="GO:0030388">
    <property type="term" value="P:fructose 1,6-bisphosphate metabolic process"/>
    <property type="evidence" value="ECO:0000318"/>
    <property type="project" value="GO_Central"/>
</dbReference>
<reference evidence="11" key="1">
    <citation type="submission" date="2012-12" db="EMBL/GenBank/DDBJ databases">
        <authorList>
            <person name="Hellsten U."/>
            <person name="Grimwood J."/>
            <person name="Chapman J.A."/>
            <person name="Shapiro H."/>
            <person name="Aerts A."/>
            <person name="Otillar R.P."/>
            <person name="Terry A.Y."/>
            <person name="Boore J.L."/>
            <person name="Simakov O."/>
            <person name="Marletaz F."/>
            <person name="Cho S.-J."/>
            <person name="Edsinger-Gonzales E."/>
            <person name="Havlak P."/>
            <person name="Kuo D.-H."/>
            <person name="Larsson T."/>
            <person name="Lv J."/>
            <person name="Arendt D."/>
            <person name="Savage R."/>
            <person name="Osoegawa K."/>
            <person name="de Jong P."/>
            <person name="Lindberg D.R."/>
            <person name="Seaver E.C."/>
            <person name="Weisblat D.A."/>
            <person name="Putnam N.H."/>
            <person name="Grigoriev I.V."/>
            <person name="Rokhsar D.S."/>
        </authorList>
    </citation>
    <scope>NUCLEOTIDE SEQUENCE</scope>
</reference>
<evidence type="ECO:0000256" key="2">
    <source>
        <dbReference type="ARBA" id="ARBA00010387"/>
    </source>
</evidence>
<evidence type="ECO:0000256" key="6">
    <source>
        <dbReference type="ARBA" id="ARBA00023270"/>
    </source>
</evidence>
<dbReference type="GeneID" id="20210090"/>
<dbReference type="EnsemblMetazoa" id="HelroT185327">
    <property type="protein sequence ID" value="HelroP185327"/>
    <property type="gene ID" value="HelroG185327"/>
</dbReference>
<dbReference type="GO" id="GO:0006096">
    <property type="term" value="P:glycolytic process"/>
    <property type="evidence" value="ECO:0000318"/>
    <property type="project" value="GO_Central"/>
</dbReference>
<dbReference type="Proteomes" id="UP000015101">
    <property type="component" value="Unassembled WGS sequence"/>
</dbReference>
<dbReference type="AlphaFoldDB" id="T1FMP1"/>
<dbReference type="PROSITE" id="PS00158">
    <property type="entry name" value="ALDOLASE_CLASS_I"/>
    <property type="match status" value="1"/>
</dbReference>
<dbReference type="PANTHER" id="PTHR11627">
    <property type="entry name" value="FRUCTOSE-BISPHOSPHATE ALDOLASE"/>
    <property type="match status" value="1"/>
</dbReference>
<dbReference type="Pfam" id="PF00274">
    <property type="entry name" value="Glycolytic"/>
    <property type="match status" value="1"/>
</dbReference>
<dbReference type="EMBL" id="KB095905">
    <property type="protein sequence ID" value="ESO10256.1"/>
    <property type="molecule type" value="Genomic_DNA"/>
</dbReference>
<dbReference type="OMA" id="GDAMQKW"/>
<keyword evidence="5 7" id="KW-0456">Lyase</keyword>
<dbReference type="eggNOG" id="KOG1557">
    <property type="taxonomic scope" value="Eukaryota"/>
</dbReference>
<dbReference type="EMBL" id="AMQM01002906">
    <property type="status" value="NOT_ANNOTATED_CDS"/>
    <property type="molecule type" value="Genomic_DNA"/>
</dbReference>
<dbReference type="UniPathway" id="UPA00109">
    <property type="reaction ID" value="UER00183"/>
</dbReference>
<proteinExistence type="inferred from homology"/>
<dbReference type="EC" id="4.1.2.13" evidence="3 7"/>